<dbReference type="HOGENOM" id="CLU_021152_4_2_6"/>
<name>E6WXA1_PSEUU</name>
<dbReference type="EMBL" id="CP002446">
    <property type="protein sequence ID" value="ADV28800.1"/>
    <property type="molecule type" value="Genomic_DNA"/>
</dbReference>
<dbReference type="AlphaFoldDB" id="E6WXA1"/>
<dbReference type="STRING" id="743721.Psesu_2976"/>
<accession>E6WXA1</accession>
<dbReference type="InterPro" id="IPR001926">
    <property type="entry name" value="TrpB-like_PALP"/>
</dbReference>
<reference evidence="6 7" key="1">
    <citation type="submission" date="2011-01" db="EMBL/GenBank/DDBJ databases">
        <title>Complete sequence of Pseudoxanthomonas suwonensis 11-1.</title>
        <authorList>
            <consortium name="US DOE Joint Genome Institute"/>
            <person name="Lucas S."/>
            <person name="Copeland A."/>
            <person name="Lapidus A."/>
            <person name="Cheng J.-F."/>
            <person name="Goodwin L."/>
            <person name="Pitluck S."/>
            <person name="Teshima H."/>
            <person name="Detter J.C."/>
            <person name="Han C."/>
            <person name="Tapia R."/>
            <person name="Land M."/>
            <person name="Hauser L."/>
            <person name="Kyrpides N."/>
            <person name="Ivanova N."/>
            <person name="Ovchinnikova G."/>
            <person name="Siebers A.K."/>
            <person name="Allgaier M."/>
            <person name="Thelen M.P."/>
            <person name="Hugenholtz P."/>
            <person name="Gladden J."/>
            <person name="Woyke T."/>
        </authorList>
    </citation>
    <scope>NUCLEOTIDE SEQUENCE [LARGE SCALE GENOMIC DNA]</scope>
    <source>
        <strain evidence="7">11-1</strain>
    </source>
</reference>
<dbReference type="GO" id="GO:0003941">
    <property type="term" value="F:L-serine ammonia-lyase activity"/>
    <property type="evidence" value="ECO:0007669"/>
    <property type="project" value="TreeGrafter"/>
</dbReference>
<sequence>MTLGLPVADEIFAAAARIAGQATVTPVLRSRTLEAMTGCQLFLKGEHLQRSGAFKFRGSCNAVSALDPDTAARGVVTHSSGNHGAALALAARERGIPCHVVVPEGAIGAKLANIVRHGATLWRCAPTQEAREATCAEVAARSGASVIHPYEDRQVIAGQGTAALELLDQSGGLDLLVVPVGGGGLAAGSALALEAAGKGCRLLLAEPAGAADTAHALAHGEPPRDFVPDTVCDGLRARIGAPNLAVLRQAGAEVAVIDDQATLAAMRLAWQVLKQTIEPSSALAAVLARAPQLAGQRVGVIISGGNVDLEALPWRG</sequence>
<dbReference type="GO" id="GO:0018114">
    <property type="term" value="F:threonine racemase activity"/>
    <property type="evidence" value="ECO:0007669"/>
    <property type="project" value="TreeGrafter"/>
</dbReference>
<dbReference type="InterPro" id="IPR036052">
    <property type="entry name" value="TrpB-like_PALP_sf"/>
</dbReference>
<proteinExistence type="inferred from homology"/>
<dbReference type="GO" id="GO:0005524">
    <property type="term" value="F:ATP binding"/>
    <property type="evidence" value="ECO:0007669"/>
    <property type="project" value="TreeGrafter"/>
</dbReference>
<dbReference type="OrthoDB" id="9811476at2"/>
<dbReference type="KEGG" id="psu:Psesu_2976"/>
<dbReference type="FunFam" id="3.40.50.1100:FF:000005">
    <property type="entry name" value="Threonine dehydratase catabolic"/>
    <property type="match status" value="1"/>
</dbReference>
<comment type="similarity">
    <text evidence="2">Belongs to the serine/threonine dehydratase family.</text>
</comment>
<dbReference type="Gene3D" id="3.40.50.1100">
    <property type="match status" value="2"/>
</dbReference>
<evidence type="ECO:0000256" key="2">
    <source>
        <dbReference type="ARBA" id="ARBA00010869"/>
    </source>
</evidence>
<dbReference type="PANTHER" id="PTHR43050">
    <property type="entry name" value="SERINE / THREONINE RACEMASE FAMILY MEMBER"/>
    <property type="match status" value="1"/>
</dbReference>
<evidence type="ECO:0000313" key="6">
    <source>
        <dbReference type="EMBL" id="ADV28800.1"/>
    </source>
</evidence>
<keyword evidence="7" id="KW-1185">Reference proteome</keyword>
<dbReference type="Pfam" id="PF00291">
    <property type="entry name" value="PALP"/>
    <property type="match status" value="1"/>
</dbReference>
<dbReference type="RefSeq" id="WP_013536625.1">
    <property type="nucleotide sequence ID" value="NC_014924.1"/>
</dbReference>
<dbReference type="SUPFAM" id="SSF53686">
    <property type="entry name" value="Tryptophan synthase beta subunit-like PLP-dependent enzymes"/>
    <property type="match status" value="1"/>
</dbReference>
<evidence type="ECO:0000313" key="7">
    <source>
        <dbReference type="Proteomes" id="UP000008632"/>
    </source>
</evidence>
<evidence type="ECO:0000256" key="1">
    <source>
        <dbReference type="ARBA" id="ARBA00001933"/>
    </source>
</evidence>
<comment type="cofactor">
    <cofactor evidence="1">
        <name>pyridoxal 5'-phosphate</name>
        <dbReference type="ChEBI" id="CHEBI:597326"/>
    </cofactor>
</comment>
<dbReference type="GO" id="GO:0000287">
    <property type="term" value="F:magnesium ion binding"/>
    <property type="evidence" value="ECO:0007669"/>
    <property type="project" value="TreeGrafter"/>
</dbReference>
<dbReference type="PANTHER" id="PTHR43050:SF1">
    <property type="entry name" value="SERINE RACEMASE"/>
    <property type="match status" value="1"/>
</dbReference>
<dbReference type="GO" id="GO:0030378">
    <property type="term" value="F:serine racemase activity"/>
    <property type="evidence" value="ECO:0007669"/>
    <property type="project" value="TreeGrafter"/>
</dbReference>
<feature type="domain" description="Tryptophan synthase beta chain-like PALP" evidence="5">
    <location>
        <begin position="22"/>
        <end position="304"/>
    </location>
</feature>
<gene>
    <name evidence="6" type="ordered locus">Psesu_2976</name>
</gene>
<evidence type="ECO:0000256" key="4">
    <source>
        <dbReference type="ARBA" id="ARBA00023239"/>
    </source>
</evidence>
<protein>
    <submittedName>
        <fullName evidence="6">Pyridoxal-5'-phosphate-dependent protein beta subunit</fullName>
    </submittedName>
</protein>
<evidence type="ECO:0000256" key="3">
    <source>
        <dbReference type="ARBA" id="ARBA00022898"/>
    </source>
</evidence>
<evidence type="ECO:0000259" key="5">
    <source>
        <dbReference type="Pfam" id="PF00291"/>
    </source>
</evidence>
<dbReference type="GO" id="GO:0030170">
    <property type="term" value="F:pyridoxal phosphate binding"/>
    <property type="evidence" value="ECO:0007669"/>
    <property type="project" value="TreeGrafter"/>
</dbReference>
<keyword evidence="4" id="KW-0456">Lyase</keyword>
<organism evidence="6 7">
    <name type="scientific">Pseudoxanthomonas suwonensis (strain 11-1)</name>
    <dbReference type="NCBI Taxonomy" id="743721"/>
    <lineage>
        <taxon>Bacteria</taxon>
        <taxon>Pseudomonadati</taxon>
        <taxon>Pseudomonadota</taxon>
        <taxon>Gammaproteobacteria</taxon>
        <taxon>Lysobacterales</taxon>
        <taxon>Lysobacteraceae</taxon>
        <taxon>Pseudoxanthomonas</taxon>
    </lineage>
</organism>
<dbReference type="Proteomes" id="UP000008632">
    <property type="component" value="Chromosome"/>
</dbReference>
<dbReference type="eggNOG" id="COG1171">
    <property type="taxonomic scope" value="Bacteria"/>
</dbReference>
<dbReference type="GO" id="GO:0070179">
    <property type="term" value="P:D-serine biosynthetic process"/>
    <property type="evidence" value="ECO:0007669"/>
    <property type="project" value="TreeGrafter"/>
</dbReference>
<keyword evidence="3" id="KW-0663">Pyridoxal phosphate</keyword>